<dbReference type="Proteomes" id="UP000504615">
    <property type="component" value="Unplaced"/>
</dbReference>
<dbReference type="RefSeq" id="XP_011642836.1">
    <property type="nucleotide sequence ID" value="XM_011644534.2"/>
</dbReference>
<dbReference type="RefSeq" id="XP_011642837.1">
    <property type="nucleotide sequence ID" value="XM_011644535.2"/>
</dbReference>
<dbReference type="AlphaFoldDB" id="A0A6I9XCZ0"/>
<proteinExistence type="predicted"/>
<dbReference type="Pfam" id="PF10504">
    <property type="entry name" value="DUF2452"/>
    <property type="match status" value="1"/>
</dbReference>
<name>A0A6I9XCZ0_9HYME</name>
<accession>A0A6I9XCZ0</accession>
<sequence length="183" mass="20867">MDAADSENDPSNKAVGLVERNVIPQGIPLIDPDSVAKVDGHDLMTLIAEIERADKCIKDNACNKLQVIATQIRFLQKQAQDILMEAQRHSKLHHVACNFVKQRGHIYHLYQRESGQLYFSMLSPEEWGNFSLSQNYKGAYRFEGDCSWTPISELEAKDENLQLLRKFLPPNMTKPILDINTQI</sequence>
<evidence type="ECO:0000313" key="4">
    <source>
        <dbReference type="RefSeq" id="XP_011642837.1"/>
    </source>
</evidence>
<dbReference type="GeneID" id="105430814"/>
<keyword evidence="1" id="KW-1185">Reference proteome</keyword>
<dbReference type="PANTHER" id="PTHR14553:SF1">
    <property type="entry name" value="SIMILAR TO CHROMOSOME 1 OPEN READING FRAME 50"/>
    <property type="match status" value="1"/>
</dbReference>
<gene>
    <name evidence="2 3 4" type="primary">LOC105430814</name>
</gene>
<protein>
    <submittedName>
        <fullName evidence="2 3">Uncharacterized protein C1orf50 homolog</fullName>
    </submittedName>
</protein>
<evidence type="ECO:0000313" key="2">
    <source>
        <dbReference type="RefSeq" id="XP_011642835.1"/>
    </source>
</evidence>
<dbReference type="OrthoDB" id="9995764at2759"/>
<evidence type="ECO:0000313" key="3">
    <source>
        <dbReference type="RefSeq" id="XP_011642836.1"/>
    </source>
</evidence>
<dbReference type="InterPro" id="IPR019534">
    <property type="entry name" value="DUF2452"/>
</dbReference>
<reference evidence="2 3" key="1">
    <citation type="submission" date="2025-04" db="UniProtKB">
        <authorList>
            <consortium name="RefSeq"/>
        </authorList>
    </citation>
    <scope>IDENTIFICATION</scope>
</reference>
<evidence type="ECO:0000313" key="1">
    <source>
        <dbReference type="Proteomes" id="UP000504615"/>
    </source>
</evidence>
<dbReference type="PANTHER" id="PTHR14553">
    <property type="entry name" value="UNCHARACTERIZED PROTEIN C1ORF50"/>
    <property type="match status" value="1"/>
</dbReference>
<dbReference type="RefSeq" id="XP_011642835.1">
    <property type="nucleotide sequence ID" value="XM_011644533.2"/>
</dbReference>
<organism evidence="1 2">
    <name type="scientific">Pogonomyrmex barbatus</name>
    <name type="common">red harvester ant</name>
    <dbReference type="NCBI Taxonomy" id="144034"/>
    <lineage>
        <taxon>Eukaryota</taxon>
        <taxon>Metazoa</taxon>
        <taxon>Ecdysozoa</taxon>
        <taxon>Arthropoda</taxon>
        <taxon>Hexapoda</taxon>
        <taxon>Insecta</taxon>
        <taxon>Pterygota</taxon>
        <taxon>Neoptera</taxon>
        <taxon>Endopterygota</taxon>
        <taxon>Hymenoptera</taxon>
        <taxon>Apocrita</taxon>
        <taxon>Aculeata</taxon>
        <taxon>Formicoidea</taxon>
        <taxon>Formicidae</taxon>
        <taxon>Myrmicinae</taxon>
        <taxon>Pogonomyrmex</taxon>
    </lineage>
</organism>
<dbReference type="KEGG" id="pbar:105430814"/>